<dbReference type="SUPFAM" id="SSF49503">
    <property type="entry name" value="Cupredoxins"/>
    <property type="match status" value="1"/>
</dbReference>
<name>A0A4V2SDF0_9GAMM</name>
<evidence type="ECO:0000313" key="4">
    <source>
        <dbReference type="Proteomes" id="UP000295765"/>
    </source>
</evidence>
<feature type="domain" description="EfeO-type cupredoxin-like" evidence="2">
    <location>
        <begin position="8"/>
        <end position="111"/>
    </location>
</feature>
<evidence type="ECO:0000259" key="2">
    <source>
        <dbReference type="Pfam" id="PF13473"/>
    </source>
</evidence>
<comment type="caution">
    <text evidence="3">The sequence shown here is derived from an EMBL/GenBank/DDBJ whole genome shotgun (WGS) entry which is preliminary data.</text>
</comment>
<keyword evidence="4" id="KW-1185">Reference proteome</keyword>
<protein>
    <submittedName>
        <fullName evidence="3">Cupredoxin-like protein</fullName>
    </submittedName>
</protein>
<dbReference type="Proteomes" id="UP000295765">
    <property type="component" value="Unassembled WGS sequence"/>
</dbReference>
<proteinExistence type="predicted"/>
<organism evidence="3 4">
    <name type="scientific">Plasticicumulans lactativorans</name>
    <dbReference type="NCBI Taxonomy" id="1133106"/>
    <lineage>
        <taxon>Bacteria</taxon>
        <taxon>Pseudomonadati</taxon>
        <taxon>Pseudomonadota</taxon>
        <taxon>Gammaproteobacteria</taxon>
        <taxon>Candidatus Competibacteraceae</taxon>
        <taxon>Plasticicumulans</taxon>
    </lineage>
</organism>
<dbReference type="Pfam" id="PF13473">
    <property type="entry name" value="Cupredoxin_1"/>
    <property type="match status" value="1"/>
</dbReference>
<dbReference type="InterPro" id="IPR028096">
    <property type="entry name" value="EfeO_Cupredoxin"/>
</dbReference>
<dbReference type="AlphaFoldDB" id="A0A4V2SDF0"/>
<evidence type="ECO:0000256" key="1">
    <source>
        <dbReference type="SAM" id="SignalP"/>
    </source>
</evidence>
<accession>A0A4V2SDF0</accession>
<feature type="signal peptide" evidence="1">
    <location>
        <begin position="1"/>
        <end position="22"/>
    </location>
</feature>
<dbReference type="Gene3D" id="2.60.40.420">
    <property type="entry name" value="Cupredoxins - blue copper proteins"/>
    <property type="match status" value="1"/>
</dbReference>
<feature type="chain" id="PRO_5021012985" evidence="1">
    <location>
        <begin position="23"/>
        <end position="113"/>
    </location>
</feature>
<keyword evidence="1" id="KW-0732">Signal</keyword>
<gene>
    <name evidence="3" type="ORF">EV699_103207</name>
</gene>
<sequence length="113" mass="12211">MSTRMIRIFAFAAACVAVAAQADELPAYKLTVTDAGFEPSTLEVTAGQRFRLDVTNASKAPIEFESKPLKKEKIIAAGASTTLEFQALKPGGYKFVNEFRETEKAGQGEIVAH</sequence>
<dbReference type="EMBL" id="SLWY01000003">
    <property type="protein sequence ID" value="TCO83157.1"/>
    <property type="molecule type" value="Genomic_DNA"/>
</dbReference>
<dbReference type="InterPro" id="IPR008972">
    <property type="entry name" value="Cupredoxin"/>
</dbReference>
<reference evidence="3 4" key="1">
    <citation type="submission" date="2019-03" db="EMBL/GenBank/DDBJ databases">
        <title>Genomic Encyclopedia of Type Strains, Phase IV (KMG-IV): sequencing the most valuable type-strain genomes for metagenomic binning, comparative biology and taxonomic classification.</title>
        <authorList>
            <person name="Goeker M."/>
        </authorList>
    </citation>
    <scope>NUCLEOTIDE SEQUENCE [LARGE SCALE GENOMIC DNA]</scope>
    <source>
        <strain evidence="3 4">DSM 25287</strain>
    </source>
</reference>
<evidence type="ECO:0000313" key="3">
    <source>
        <dbReference type="EMBL" id="TCO83157.1"/>
    </source>
</evidence>